<gene>
    <name evidence="7" type="ORF">FOQG_17228</name>
</gene>
<evidence type="ECO:0000256" key="2">
    <source>
        <dbReference type="ARBA" id="ARBA00022737"/>
    </source>
</evidence>
<evidence type="ECO:0000256" key="3">
    <source>
        <dbReference type="ARBA" id="ARBA00022771"/>
    </source>
</evidence>
<keyword evidence="4" id="KW-0862">Zinc</keyword>
<dbReference type="Proteomes" id="UP000030663">
    <property type="component" value="Unassembled WGS sequence"/>
</dbReference>
<keyword evidence="8" id="KW-1185">Reference proteome</keyword>
<protein>
    <recommendedName>
        <fullName evidence="6">C2H2-type domain-containing protein</fullName>
    </recommendedName>
</protein>
<dbReference type="FunFam" id="3.30.160.60:FF:000072">
    <property type="entry name" value="zinc finger protein 143 isoform X1"/>
    <property type="match status" value="1"/>
</dbReference>
<feature type="domain" description="C2H2-type" evidence="6">
    <location>
        <begin position="43"/>
        <end position="72"/>
    </location>
</feature>
<organism evidence="7 8">
    <name type="scientific">Fusarium oxysporum f. sp. raphani 54005</name>
    <dbReference type="NCBI Taxonomy" id="1089458"/>
    <lineage>
        <taxon>Eukaryota</taxon>
        <taxon>Fungi</taxon>
        <taxon>Dikarya</taxon>
        <taxon>Ascomycota</taxon>
        <taxon>Pezizomycotina</taxon>
        <taxon>Sordariomycetes</taxon>
        <taxon>Hypocreomycetidae</taxon>
        <taxon>Hypocreales</taxon>
        <taxon>Nectriaceae</taxon>
        <taxon>Fusarium</taxon>
        <taxon>Fusarium oxysporum species complex</taxon>
    </lineage>
</organism>
<evidence type="ECO:0000259" key="6">
    <source>
        <dbReference type="PROSITE" id="PS50157"/>
    </source>
</evidence>
<dbReference type="Pfam" id="PF00096">
    <property type="entry name" value="zf-C2H2"/>
    <property type="match status" value="4"/>
</dbReference>
<keyword evidence="3 5" id="KW-0863">Zinc-finger</keyword>
<dbReference type="InterPro" id="IPR013087">
    <property type="entry name" value="Znf_C2H2_type"/>
</dbReference>
<dbReference type="PANTHER" id="PTHR14003:SF22">
    <property type="entry name" value="FINGER DOMAIN PROTEIN, PUTATIVE (AFU_ORTHOLOGUE AFUA_4G11480)-RELATED"/>
    <property type="match status" value="1"/>
</dbReference>
<keyword evidence="1" id="KW-0479">Metal-binding</keyword>
<feature type="domain" description="C2H2-type" evidence="6">
    <location>
        <begin position="73"/>
        <end position="102"/>
    </location>
</feature>
<dbReference type="FunFam" id="3.30.160.60:FF:000125">
    <property type="entry name" value="Putative zinc finger protein 143"/>
    <property type="match status" value="1"/>
</dbReference>
<dbReference type="PROSITE" id="PS50157">
    <property type="entry name" value="ZINC_FINGER_C2H2_2"/>
    <property type="match status" value="4"/>
</dbReference>
<dbReference type="GO" id="GO:0000785">
    <property type="term" value="C:chromatin"/>
    <property type="evidence" value="ECO:0007669"/>
    <property type="project" value="TreeGrafter"/>
</dbReference>
<dbReference type="GO" id="GO:0000978">
    <property type="term" value="F:RNA polymerase II cis-regulatory region sequence-specific DNA binding"/>
    <property type="evidence" value="ECO:0007669"/>
    <property type="project" value="TreeGrafter"/>
</dbReference>
<name>X0B8I3_FUSOX</name>
<evidence type="ECO:0000256" key="5">
    <source>
        <dbReference type="PROSITE-ProRule" id="PRU00042"/>
    </source>
</evidence>
<dbReference type="SMART" id="SM00355">
    <property type="entry name" value="ZnF_C2H2"/>
    <property type="match status" value="4"/>
</dbReference>
<feature type="domain" description="C2H2-type" evidence="6">
    <location>
        <begin position="103"/>
        <end position="128"/>
    </location>
</feature>
<accession>X0B8I3</accession>
<dbReference type="HOGENOM" id="CLU_038712_1_0_1"/>
<evidence type="ECO:0000313" key="8">
    <source>
        <dbReference type="Proteomes" id="UP000030663"/>
    </source>
</evidence>
<keyword evidence="2" id="KW-0677">Repeat</keyword>
<dbReference type="PROSITE" id="PS00028">
    <property type="entry name" value="ZINC_FINGER_C2H2_1"/>
    <property type="match status" value="4"/>
</dbReference>
<sequence>MELVEQQHVARPFQCDWRSCTKGFNSKTDLRRHYRIHTNERPHACSIPGCGKTFIQKSALTVHIRTHTGEKPHQCQHLGCGWRFSDSSSLARHRHIHIGTRPYKCAHNGCSKSFSRKTTMVKHQRRPHPQGMRFNDILGDCSLDTDDDEPPSTPQHSAMSWSPCDIVSIEQATPHGPLHRTTSYAGFEQQANGQHVPQQYADRDWIPSNAPQGFHRQPIPDYYVGASTPRRTTTIPRQMYHVTEQGNQKVVTMTNAAQLYYQLPQQVERSLMELRYSTLAIAASIQSSPRTFSATSVSSPVVQECFYAYLPRNQPEYAQTDFQQPMQHLMSQFQQPVTFQAQLIHPPAADYSPQKSAQAQQELWSNDNLPIGVTAIGQLPAYKIAVYDPYGPKIEVDDPSIQLPSSRLASL</sequence>
<dbReference type="FunFam" id="3.30.160.60:FF:002343">
    <property type="entry name" value="Zinc finger protein 33A"/>
    <property type="match status" value="1"/>
</dbReference>
<dbReference type="AlphaFoldDB" id="X0B8I3"/>
<proteinExistence type="predicted"/>
<evidence type="ECO:0000256" key="4">
    <source>
        <dbReference type="ARBA" id="ARBA00022833"/>
    </source>
</evidence>
<dbReference type="PANTHER" id="PTHR14003">
    <property type="entry name" value="TRANSCRIPTIONAL REPRESSOR PROTEIN YY"/>
    <property type="match status" value="1"/>
</dbReference>
<dbReference type="GO" id="GO:0005667">
    <property type="term" value="C:transcription regulator complex"/>
    <property type="evidence" value="ECO:0007669"/>
    <property type="project" value="TreeGrafter"/>
</dbReference>
<dbReference type="GO" id="GO:0008270">
    <property type="term" value="F:zinc ion binding"/>
    <property type="evidence" value="ECO:0007669"/>
    <property type="project" value="UniProtKB-KW"/>
</dbReference>
<dbReference type="EMBL" id="JH658547">
    <property type="protein sequence ID" value="EXK78081.1"/>
    <property type="molecule type" value="Genomic_DNA"/>
</dbReference>
<dbReference type="OrthoDB" id="654211at2759"/>
<dbReference type="GO" id="GO:0000981">
    <property type="term" value="F:DNA-binding transcription factor activity, RNA polymerase II-specific"/>
    <property type="evidence" value="ECO:0007669"/>
    <property type="project" value="UniProtKB-ARBA"/>
</dbReference>
<evidence type="ECO:0000313" key="7">
    <source>
        <dbReference type="EMBL" id="EXK78081.1"/>
    </source>
</evidence>
<dbReference type="InterPro" id="IPR036236">
    <property type="entry name" value="Znf_C2H2_sf"/>
</dbReference>
<dbReference type="SUPFAM" id="SSF57667">
    <property type="entry name" value="beta-beta-alpha zinc fingers"/>
    <property type="match status" value="2"/>
</dbReference>
<evidence type="ECO:0000256" key="1">
    <source>
        <dbReference type="ARBA" id="ARBA00022723"/>
    </source>
</evidence>
<feature type="domain" description="C2H2-type" evidence="6">
    <location>
        <begin position="13"/>
        <end position="42"/>
    </location>
</feature>
<reference evidence="7 8" key="1">
    <citation type="submission" date="2011-11" db="EMBL/GenBank/DDBJ databases">
        <title>The Genome Sequence of Fusarium oxysporum PHW815.</title>
        <authorList>
            <consortium name="The Broad Institute Genome Sequencing Platform"/>
            <person name="Ma L.-J."/>
            <person name="Gale L.R."/>
            <person name="Schwartz D.C."/>
            <person name="Zhou S."/>
            <person name="Corby-Kistler H."/>
            <person name="Young S.K."/>
            <person name="Zeng Q."/>
            <person name="Gargeya S."/>
            <person name="Fitzgerald M."/>
            <person name="Haas B."/>
            <person name="Abouelleil A."/>
            <person name="Alvarado L."/>
            <person name="Arachchi H.M."/>
            <person name="Berlin A."/>
            <person name="Brown A."/>
            <person name="Chapman S.B."/>
            <person name="Chen Z."/>
            <person name="Dunbar C."/>
            <person name="Freedman E."/>
            <person name="Gearin G."/>
            <person name="Goldberg J."/>
            <person name="Griggs A."/>
            <person name="Gujja S."/>
            <person name="Heiman D."/>
            <person name="Howarth C."/>
            <person name="Larson L."/>
            <person name="Lui A."/>
            <person name="MacDonald P.J.P."/>
            <person name="Montmayeur A."/>
            <person name="Murphy C."/>
            <person name="Neiman D."/>
            <person name="Pearson M."/>
            <person name="Priest M."/>
            <person name="Roberts A."/>
            <person name="Saif S."/>
            <person name="Shea T."/>
            <person name="Shenoy N."/>
            <person name="Sisk P."/>
            <person name="Stolte C."/>
            <person name="Sykes S."/>
            <person name="Wortman J."/>
            <person name="Nusbaum C."/>
            <person name="Birren B."/>
        </authorList>
    </citation>
    <scope>NUCLEOTIDE SEQUENCE [LARGE SCALE GENOMIC DNA]</scope>
    <source>
        <strain evidence="7 8">54005</strain>
    </source>
</reference>
<dbReference type="Gene3D" id="3.30.160.60">
    <property type="entry name" value="Classic Zinc Finger"/>
    <property type="match status" value="4"/>
</dbReference>